<dbReference type="InterPro" id="IPR025668">
    <property type="entry name" value="Tnp_DDE_dom"/>
</dbReference>
<evidence type="ECO:0000313" key="3">
    <source>
        <dbReference type="Proteomes" id="UP001076974"/>
    </source>
</evidence>
<evidence type="ECO:0000313" key="2">
    <source>
        <dbReference type="EMBL" id="MCZ0690685.1"/>
    </source>
</evidence>
<name>A0AAJ1LKP6_MEDGN</name>
<dbReference type="EMBL" id="JAPRBD010000019">
    <property type="protein sequence ID" value="MCZ0690685.1"/>
    <property type="molecule type" value="Genomic_DNA"/>
</dbReference>
<protein>
    <submittedName>
        <fullName evidence="2">Transposase</fullName>
    </submittedName>
</protein>
<dbReference type="Proteomes" id="UP001076974">
    <property type="component" value="Unassembled WGS sequence"/>
</dbReference>
<gene>
    <name evidence="2" type="ORF">OZZ16_12340</name>
</gene>
<proteinExistence type="predicted"/>
<evidence type="ECO:0000259" key="1">
    <source>
        <dbReference type="Pfam" id="PF13751"/>
    </source>
</evidence>
<dbReference type="RefSeq" id="WP_226981818.1">
    <property type="nucleotide sequence ID" value="NZ_JAPRAW010000006.1"/>
</dbReference>
<accession>A0AAJ1LKP6</accession>
<sequence length="76" mass="8816">MNASAYYPFYRNSKKVGTSDYLRVMRLRKIWAEGTFAVLKREHKLNKIQKRGLQKATEECLLSATALNLKRLVKAV</sequence>
<feature type="domain" description="Transposase DDE" evidence="1">
    <location>
        <begin position="12"/>
        <end position="73"/>
    </location>
</feature>
<dbReference type="Pfam" id="PF13751">
    <property type="entry name" value="DDE_Tnp_1_6"/>
    <property type="match status" value="1"/>
</dbReference>
<comment type="caution">
    <text evidence="2">The sequence shown here is derived from an EMBL/GenBank/DDBJ whole genome shotgun (WGS) entry which is preliminary data.</text>
</comment>
<organism evidence="2 3">
    <name type="scientific">Mediterraneibacter gnavus</name>
    <name type="common">Ruminococcus gnavus</name>
    <dbReference type="NCBI Taxonomy" id="33038"/>
    <lineage>
        <taxon>Bacteria</taxon>
        <taxon>Bacillati</taxon>
        <taxon>Bacillota</taxon>
        <taxon>Clostridia</taxon>
        <taxon>Lachnospirales</taxon>
        <taxon>Lachnospiraceae</taxon>
        <taxon>Mediterraneibacter</taxon>
    </lineage>
</organism>
<reference evidence="2" key="1">
    <citation type="submission" date="2022-11" db="EMBL/GenBank/DDBJ databases">
        <title>Temperate bacteriophages infecting mucin-degrading bacterium Ruminococcus gnavus from the human gut.</title>
        <authorList>
            <person name="Buttimer C."/>
        </authorList>
    </citation>
    <scope>NUCLEOTIDE SEQUENCE</scope>
    <source>
        <strain evidence="2">CCUG 52279</strain>
    </source>
</reference>
<dbReference type="AlphaFoldDB" id="A0AAJ1LKP6"/>